<organism evidence="2 3">
    <name type="scientific">Caerostris darwini</name>
    <dbReference type="NCBI Taxonomy" id="1538125"/>
    <lineage>
        <taxon>Eukaryota</taxon>
        <taxon>Metazoa</taxon>
        <taxon>Ecdysozoa</taxon>
        <taxon>Arthropoda</taxon>
        <taxon>Chelicerata</taxon>
        <taxon>Arachnida</taxon>
        <taxon>Araneae</taxon>
        <taxon>Araneomorphae</taxon>
        <taxon>Entelegynae</taxon>
        <taxon>Araneoidea</taxon>
        <taxon>Araneidae</taxon>
        <taxon>Caerostris</taxon>
    </lineage>
</organism>
<reference evidence="2 3" key="1">
    <citation type="submission" date="2021-06" db="EMBL/GenBank/DDBJ databases">
        <title>Caerostris darwini draft genome.</title>
        <authorList>
            <person name="Kono N."/>
            <person name="Arakawa K."/>
        </authorList>
    </citation>
    <scope>NUCLEOTIDE SEQUENCE [LARGE SCALE GENOMIC DNA]</scope>
</reference>
<dbReference type="AlphaFoldDB" id="A0AAV4SFB8"/>
<evidence type="ECO:0000313" key="3">
    <source>
        <dbReference type="Proteomes" id="UP001054837"/>
    </source>
</evidence>
<protein>
    <submittedName>
        <fullName evidence="2">Uncharacterized protein</fullName>
    </submittedName>
</protein>
<gene>
    <name evidence="2" type="ORF">CDAR_106281</name>
</gene>
<name>A0AAV4SFB8_9ARAC</name>
<evidence type="ECO:0000256" key="1">
    <source>
        <dbReference type="SAM" id="MobiDB-lite"/>
    </source>
</evidence>
<sequence>MSLTGKRTIDPKFSCGDPNSQHQQMSDNSPNETNSAKKLRRNSPRSVFHAKGRKIPKVLLTNKEKLAQVCGFSRKVFRLFSTFTWKRNWKTKYSRGKKKIHVINHVIS</sequence>
<feature type="compositionally biased region" description="Polar residues" evidence="1">
    <location>
        <begin position="17"/>
        <end position="36"/>
    </location>
</feature>
<evidence type="ECO:0000313" key="2">
    <source>
        <dbReference type="EMBL" id="GIY33143.1"/>
    </source>
</evidence>
<keyword evidence="3" id="KW-1185">Reference proteome</keyword>
<dbReference type="Proteomes" id="UP001054837">
    <property type="component" value="Unassembled WGS sequence"/>
</dbReference>
<dbReference type="EMBL" id="BPLQ01007907">
    <property type="protein sequence ID" value="GIY33143.1"/>
    <property type="molecule type" value="Genomic_DNA"/>
</dbReference>
<feature type="compositionally biased region" description="Basic residues" evidence="1">
    <location>
        <begin position="37"/>
        <end position="51"/>
    </location>
</feature>
<proteinExistence type="predicted"/>
<feature type="region of interest" description="Disordered" evidence="1">
    <location>
        <begin position="1"/>
        <end position="51"/>
    </location>
</feature>
<accession>A0AAV4SFB8</accession>
<comment type="caution">
    <text evidence="2">The sequence shown here is derived from an EMBL/GenBank/DDBJ whole genome shotgun (WGS) entry which is preliminary data.</text>
</comment>